<evidence type="ECO:0000256" key="2">
    <source>
        <dbReference type="ARBA" id="ARBA00007362"/>
    </source>
</evidence>
<dbReference type="EMBL" id="FONT01000004">
    <property type="protein sequence ID" value="SFE80878.1"/>
    <property type="molecule type" value="Genomic_DNA"/>
</dbReference>
<evidence type="ECO:0000313" key="9">
    <source>
        <dbReference type="EMBL" id="SFE80878.1"/>
    </source>
</evidence>
<dbReference type="STRING" id="930128.SAMN05192532_104124"/>
<dbReference type="InterPro" id="IPR050638">
    <property type="entry name" value="AA-Vitamin_Transporters"/>
</dbReference>
<dbReference type="Pfam" id="PF00892">
    <property type="entry name" value="EamA"/>
    <property type="match status" value="2"/>
</dbReference>
<dbReference type="Gene3D" id="1.10.3730.20">
    <property type="match status" value="1"/>
</dbReference>
<protein>
    <submittedName>
        <fullName evidence="9">Permease of the drug/metabolite transporter (DMT) superfamily</fullName>
    </submittedName>
</protein>
<evidence type="ECO:0000256" key="7">
    <source>
        <dbReference type="SAM" id="Phobius"/>
    </source>
</evidence>
<dbReference type="AlphaFoldDB" id="A0A1I2DKA8"/>
<evidence type="ECO:0000256" key="5">
    <source>
        <dbReference type="ARBA" id="ARBA00022989"/>
    </source>
</evidence>
<sequence>MKAYVFLLITAVLYAGNIIVGKAVNDIPPYTVAFFRVFIALLLLLPIGWRQAWRYRHTFRTEWKPLVALALTGVAFFNTFIYASLQFTSPINVSIMESSIPVVTILFSMLFLNEKLRGIQWLGVFLSVGGAIWVITGGSWQVIRDLAFNVGDVIMIGAVLTWVAYSILVKYHLAKFPAYGGLLVMFVIANIALFPIASIEWAVGGFPPIFESDHMLGLLFLGIFPSVVALVLWNKGVEAVGPSQASVFLNFLPVFTIIGSYLFLGEKITPVQVIGAFVVITGVLLTTRKKRKAVPILKEKELAQ</sequence>
<feature type="transmembrane region" description="Helical" evidence="7">
    <location>
        <begin position="66"/>
        <end position="85"/>
    </location>
</feature>
<keyword evidence="4 7" id="KW-0812">Transmembrane</keyword>
<dbReference type="RefSeq" id="WP_091661300.1">
    <property type="nucleotide sequence ID" value="NZ_FONT01000004.1"/>
</dbReference>
<proteinExistence type="inferred from homology"/>
<dbReference type="InterPro" id="IPR037185">
    <property type="entry name" value="EmrE-like"/>
</dbReference>
<evidence type="ECO:0000256" key="3">
    <source>
        <dbReference type="ARBA" id="ARBA00022475"/>
    </source>
</evidence>
<name>A0A1I2DKA8_9BACI</name>
<evidence type="ECO:0000313" key="10">
    <source>
        <dbReference type="Proteomes" id="UP000199516"/>
    </source>
</evidence>
<evidence type="ECO:0000259" key="8">
    <source>
        <dbReference type="Pfam" id="PF00892"/>
    </source>
</evidence>
<organism evidence="9 10">
    <name type="scientific">Alteribacillus iranensis</name>
    <dbReference type="NCBI Taxonomy" id="930128"/>
    <lineage>
        <taxon>Bacteria</taxon>
        <taxon>Bacillati</taxon>
        <taxon>Bacillota</taxon>
        <taxon>Bacilli</taxon>
        <taxon>Bacillales</taxon>
        <taxon>Bacillaceae</taxon>
        <taxon>Alteribacillus</taxon>
    </lineage>
</organism>
<gene>
    <name evidence="9" type="ORF">SAMN05192532_104124</name>
</gene>
<feature type="transmembrane region" description="Helical" evidence="7">
    <location>
        <begin position="119"/>
        <end position="140"/>
    </location>
</feature>
<keyword evidence="5 7" id="KW-1133">Transmembrane helix</keyword>
<feature type="transmembrane region" description="Helical" evidence="7">
    <location>
        <begin position="245"/>
        <end position="264"/>
    </location>
</feature>
<feature type="transmembrane region" description="Helical" evidence="7">
    <location>
        <begin position="270"/>
        <end position="287"/>
    </location>
</feature>
<dbReference type="PANTHER" id="PTHR32322:SF18">
    <property type="entry name" value="S-ADENOSYLMETHIONINE_S-ADENOSYLHOMOCYSTEINE TRANSPORTER"/>
    <property type="match status" value="1"/>
</dbReference>
<feature type="transmembrane region" description="Helical" evidence="7">
    <location>
        <begin position="146"/>
        <end position="168"/>
    </location>
</feature>
<accession>A0A1I2DKA8</accession>
<comment type="similarity">
    <text evidence="2">Belongs to the EamA transporter family.</text>
</comment>
<comment type="subcellular location">
    <subcellularLocation>
        <location evidence="1">Cell membrane</location>
        <topology evidence="1">Multi-pass membrane protein</topology>
    </subcellularLocation>
</comment>
<dbReference type="OrthoDB" id="9805239at2"/>
<evidence type="ECO:0000256" key="6">
    <source>
        <dbReference type="ARBA" id="ARBA00023136"/>
    </source>
</evidence>
<evidence type="ECO:0000256" key="1">
    <source>
        <dbReference type="ARBA" id="ARBA00004651"/>
    </source>
</evidence>
<feature type="domain" description="EamA" evidence="8">
    <location>
        <begin position="2"/>
        <end position="135"/>
    </location>
</feature>
<keyword evidence="10" id="KW-1185">Reference proteome</keyword>
<dbReference type="PANTHER" id="PTHR32322">
    <property type="entry name" value="INNER MEMBRANE TRANSPORTER"/>
    <property type="match status" value="1"/>
</dbReference>
<keyword evidence="3" id="KW-1003">Cell membrane</keyword>
<feature type="transmembrane region" description="Helical" evidence="7">
    <location>
        <begin position="27"/>
        <end position="45"/>
    </location>
</feature>
<dbReference type="InterPro" id="IPR000620">
    <property type="entry name" value="EamA_dom"/>
</dbReference>
<feature type="transmembrane region" description="Helical" evidence="7">
    <location>
        <begin position="215"/>
        <end position="233"/>
    </location>
</feature>
<reference evidence="9 10" key="1">
    <citation type="submission" date="2016-10" db="EMBL/GenBank/DDBJ databases">
        <authorList>
            <person name="de Groot N.N."/>
        </authorList>
    </citation>
    <scope>NUCLEOTIDE SEQUENCE [LARGE SCALE GENOMIC DNA]</scope>
    <source>
        <strain evidence="9 10">DSM 23995</strain>
    </source>
</reference>
<feature type="domain" description="EamA" evidence="8">
    <location>
        <begin position="151"/>
        <end position="287"/>
    </location>
</feature>
<keyword evidence="6 7" id="KW-0472">Membrane</keyword>
<feature type="transmembrane region" description="Helical" evidence="7">
    <location>
        <begin position="91"/>
        <end position="112"/>
    </location>
</feature>
<dbReference type="SUPFAM" id="SSF103481">
    <property type="entry name" value="Multidrug resistance efflux transporter EmrE"/>
    <property type="match status" value="2"/>
</dbReference>
<feature type="transmembrane region" description="Helical" evidence="7">
    <location>
        <begin position="180"/>
        <end position="203"/>
    </location>
</feature>
<dbReference type="GO" id="GO:0005886">
    <property type="term" value="C:plasma membrane"/>
    <property type="evidence" value="ECO:0007669"/>
    <property type="project" value="UniProtKB-SubCell"/>
</dbReference>
<evidence type="ECO:0000256" key="4">
    <source>
        <dbReference type="ARBA" id="ARBA00022692"/>
    </source>
</evidence>
<dbReference type="Proteomes" id="UP000199516">
    <property type="component" value="Unassembled WGS sequence"/>
</dbReference>